<reference evidence="1" key="2">
    <citation type="submission" date="2020-05" db="UniProtKB">
        <authorList>
            <consortium name="EnsemblMetazoa"/>
        </authorList>
    </citation>
    <scope>IDENTIFICATION</scope>
    <source>
        <strain evidence="1">IAEA</strain>
    </source>
</reference>
<dbReference type="AlphaFoldDB" id="A0A1B0BL13"/>
<dbReference type="EMBL" id="JXJN01016167">
    <property type="status" value="NOT_ANNOTATED_CDS"/>
    <property type="molecule type" value="Genomic_DNA"/>
</dbReference>
<sequence length="137" mass="15459">MIKLSLLSACINEAKQFSSNESSPKWRVSNLNLVELPNDLLTRFKIEALQNISSLDSSGRLGNVTNIVKGLFCAHMSLYDKGTSLQLLHYAILLTLWIHCKIWTATGYDSIELQRFTILHSLPQLEGKIFAENQACY</sequence>
<protein>
    <submittedName>
        <fullName evidence="1">Uncharacterized protein</fullName>
    </submittedName>
</protein>
<evidence type="ECO:0000313" key="1">
    <source>
        <dbReference type="EnsemblMetazoa" id="GPPI033463-PA"/>
    </source>
</evidence>
<evidence type="ECO:0000313" key="2">
    <source>
        <dbReference type="Proteomes" id="UP000092460"/>
    </source>
</evidence>
<accession>A0A1B0BL13</accession>
<dbReference type="Proteomes" id="UP000092460">
    <property type="component" value="Unassembled WGS sequence"/>
</dbReference>
<proteinExistence type="predicted"/>
<dbReference type="VEuPathDB" id="VectorBase:GPPI033463"/>
<name>A0A1B0BL13_9MUSC</name>
<dbReference type="EMBL" id="JXJN01016169">
    <property type="status" value="NOT_ANNOTATED_CDS"/>
    <property type="molecule type" value="Genomic_DNA"/>
</dbReference>
<organism evidence="1 2">
    <name type="scientific">Glossina palpalis gambiensis</name>
    <dbReference type="NCBI Taxonomy" id="67801"/>
    <lineage>
        <taxon>Eukaryota</taxon>
        <taxon>Metazoa</taxon>
        <taxon>Ecdysozoa</taxon>
        <taxon>Arthropoda</taxon>
        <taxon>Hexapoda</taxon>
        <taxon>Insecta</taxon>
        <taxon>Pterygota</taxon>
        <taxon>Neoptera</taxon>
        <taxon>Endopterygota</taxon>
        <taxon>Diptera</taxon>
        <taxon>Brachycera</taxon>
        <taxon>Muscomorpha</taxon>
        <taxon>Hippoboscoidea</taxon>
        <taxon>Glossinidae</taxon>
        <taxon>Glossina</taxon>
    </lineage>
</organism>
<dbReference type="EnsemblMetazoa" id="GPPI033463-RA">
    <property type="protein sequence ID" value="GPPI033463-PA"/>
    <property type="gene ID" value="GPPI033463"/>
</dbReference>
<reference evidence="2" key="1">
    <citation type="submission" date="2015-01" db="EMBL/GenBank/DDBJ databases">
        <authorList>
            <person name="Aksoy S."/>
            <person name="Warren W."/>
            <person name="Wilson R.K."/>
        </authorList>
    </citation>
    <scope>NUCLEOTIDE SEQUENCE [LARGE SCALE GENOMIC DNA]</scope>
    <source>
        <strain evidence="2">IAEA</strain>
    </source>
</reference>
<dbReference type="EMBL" id="JXJN01016168">
    <property type="status" value="NOT_ANNOTATED_CDS"/>
    <property type="molecule type" value="Genomic_DNA"/>
</dbReference>
<keyword evidence="2" id="KW-1185">Reference proteome</keyword>